<dbReference type="Pfam" id="PF08263">
    <property type="entry name" value="LRRNT_2"/>
    <property type="match status" value="2"/>
</dbReference>
<dbReference type="AlphaFoldDB" id="A0A5N6RE52"/>
<name>A0A5N6RE52_9ROSI</name>
<feature type="compositionally biased region" description="Basic and acidic residues" evidence="10">
    <location>
        <begin position="459"/>
        <end position="472"/>
    </location>
</feature>
<keyword evidence="2" id="KW-0433">Leucine-rich repeat</keyword>
<evidence type="ECO:0000256" key="6">
    <source>
        <dbReference type="ARBA" id="ARBA00022989"/>
    </source>
</evidence>
<keyword evidence="5" id="KW-0677">Repeat</keyword>
<keyword evidence="7" id="KW-0472">Membrane</keyword>
<evidence type="ECO:0000256" key="5">
    <source>
        <dbReference type="ARBA" id="ARBA00022737"/>
    </source>
</evidence>
<dbReference type="OrthoDB" id="1729886at2759"/>
<feature type="signal peptide" evidence="11">
    <location>
        <begin position="1"/>
        <end position="28"/>
    </location>
</feature>
<dbReference type="FunFam" id="3.80.10.10:FF:000129">
    <property type="entry name" value="Leucine-rich repeat receptor-like kinase"/>
    <property type="match status" value="1"/>
</dbReference>
<reference evidence="13 14" key="1">
    <citation type="submission" date="2019-06" db="EMBL/GenBank/DDBJ databases">
        <title>A chromosomal-level reference genome of Carpinus fangiana (Coryloideae, Betulaceae).</title>
        <authorList>
            <person name="Yang X."/>
            <person name="Wang Z."/>
            <person name="Zhang L."/>
            <person name="Hao G."/>
            <person name="Liu J."/>
            <person name="Yang Y."/>
        </authorList>
    </citation>
    <scope>NUCLEOTIDE SEQUENCE [LARGE SCALE GENOMIC DNA]</scope>
    <source>
        <strain evidence="13">Cfa_2016G</strain>
        <tissue evidence="13">Leaf</tissue>
    </source>
</reference>
<evidence type="ECO:0000313" key="13">
    <source>
        <dbReference type="EMBL" id="KAE8077202.1"/>
    </source>
</evidence>
<evidence type="ECO:0000256" key="7">
    <source>
        <dbReference type="ARBA" id="ARBA00023136"/>
    </source>
</evidence>
<dbReference type="PANTHER" id="PTHR47986:SF10">
    <property type="entry name" value="RECEPTOR-LIKE KINASE TMK4"/>
    <property type="match status" value="1"/>
</dbReference>
<dbReference type="SUPFAM" id="SSF52058">
    <property type="entry name" value="L domain-like"/>
    <property type="match status" value="1"/>
</dbReference>
<evidence type="ECO:0000256" key="11">
    <source>
        <dbReference type="SAM" id="SignalP"/>
    </source>
</evidence>
<keyword evidence="4 11" id="KW-0732">Signal</keyword>
<evidence type="ECO:0000256" key="3">
    <source>
        <dbReference type="ARBA" id="ARBA00022692"/>
    </source>
</evidence>
<dbReference type="FunFam" id="3.80.10.10:FF:000190">
    <property type="entry name" value="Receptor-like kinase TMK4"/>
    <property type="match status" value="1"/>
</dbReference>
<dbReference type="InterPro" id="IPR003591">
    <property type="entry name" value="Leu-rich_rpt_typical-subtyp"/>
</dbReference>
<dbReference type="Gene3D" id="3.80.10.10">
    <property type="entry name" value="Ribonuclease Inhibitor"/>
    <property type="match status" value="2"/>
</dbReference>
<dbReference type="Pfam" id="PF00560">
    <property type="entry name" value="LRR_1"/>
    <property type="match status" value="2"/>
</dbReference>
<keyword evidence="9" id="KW-0325">Glycoprotein</keyword>
<evidence type="ECO:0000259" key="12">
    <source>
        <dbReference type="Pfam" id="PF08263"/>
    </source>
</evidence>
<dbReference type="Pfam" id="PF13855">
    <property type="entry name" value="LRR_8"/>
    <property type="match status" value="2"/>
</dbReference>
<keyword evidence="8" id="KW-0675">Receptor</keyword>
<dbReference type="InterPro" id="IPR032675">
    <property type="entry name" value="LRR_dom_sf"/>
</dbReference>
<evidence type="ECO:0000256" key="4">
    <source>
        <dbReference type="ARBA" id="ARBA00022729"/>
    </source>
</evidence>
<keyword evidence="6" id="KW-1133">Transmembrane helix</keyword>
<evidence type="ECO:0000256" key="9">
    <source>
        <dbReference type="ARBA" id="ARBA00023180"/>
    </source>
</evidence>
<proteinExistence type="predicted"/>
<feature type="region of interest" description="Disordered" evidence="10">
    <location>
        <begin position="459"/>
        <end position="487"/>
    </location>
</feature>
<gene>
    <name evidence="13" type="ORF">FH972_015787</name>
</gene>
<evidence type="ECO:0000256" key="2">
    <source>
        <dbReference type="ARBA" id="ARBA00022614"/>
    </source>
</evidence>
<dbReference type="EMBL" id="CM017326">
    <property type="protein sequence ID" value="KAE8077202.1"/>
    <property type="molecule type" value="Genomic_DNA"/>
</dbReference>
<feature type="domain" description="Leucine-rich repeat-containing N-terminal plant-type" evidence="12">
    <location>
        <begin position="325"/>
        <end position="363"/>
    </location>
</feature>
<keyword evidence="3" id="KW-0812">Transmembrane</keyword>
<dbReference type="InterPro" id="IPR001611">
    <property type="entry name" value="Leu-rich_rpt"/>
</dbReference>
<dbReference type="InterPro" id="IPR013210">
    <property type="entry name" value="LRR_N_plant-typ"/>
</dbReference>
<dbReference type="InterPro" id="IPR052422">
    <property type="entry name" value="Auxin_Ser/Thr_Kinase"/>
</dbReference>
<evidence type="ECO:0000256" key="8">
    <source>
        <dbReference type="ARBA" id="ARBA00023170"/>
    </source>
</evidence>
<dbReference type="PROSITE" id="PS51450">
    <property type="entry name" value="LRR"/>
    <property type="match status" value="1"/>
</dbReference>
<evidence type="ECO:0000313" key="14">
    <source>
        <dbReference type="Proteomes" id="UP000327013"/>
    </source>
</evidence>
<evidence type="ECO:0000256" key="10">
    <source>
        <dbReference type="SAM" id="MobiDB-lite"/>
    </source>
</evidence>
<comment type="subcellular location">
    <subcellularLocation>
        <location evidence="1">Membrane</location>
        <topology evidence="1">Single-pass membrane protein</topology>
    </subcellularLocation>
</comment>
<protein>
    <recommendedName>
        <fullName evidence="12">Leucine-rich repeat-containing N-terminal plant-type domain-containing protein</fullName>
    </recommendedName>
</protein>
<sequence>MGYSSTLLCLSTFIICLSLLALSSLTTADDAAVMSKLLAALSPTPSGWSTSTDPCKWENVTCDGNNRVTSIDLVNKSLSGTLPSNLGSLTQLKSLSLQGNSFSGPLPSLANLSSLQQLYLDNNKFSSIPDGFFQGLTSLHTLFLSENTNLAPWIIPTELTQATSLVRLYASNANVVGFLPDIFDSFPSLENLLLSFNNITGPLPKSFGGSGIKILWLDYQKNGLSGTIDVLSSMTQLKQVWLHENQFTGPIPDLSKCTSLFDLQLRDNQFTGIVPDSLMSLPSLKNVSLANNKLQGPLPAFPSTVTTVTNNGTNSYCKTTPGPCDSQVTILLEVAEALGYPIKLASSWQGNDACVSWSFIACDSQKITSVNFSKLGFVGTISPAIANLTSLRTLYLNDNNLTSSIPDSLATMPDLQLLDVSNNNLTGAIPKFKSTLKFNATGNPLLGKTPGMIAAVTFRESEEGKRQDERNNSKGGQLGKPGPFYLG</sequence>
<dbReference type="GO" id="GO:0016020">
    <property type="term" value="C:membrane"/>
    <property type="evidence" value="ECO:0007669"/>
    <property type="project" value="UniProtKB-SubCell"/>
</dbReference>
<organism evidence="13 14">
    <name type="scientific">Carpinus fangiana</name>
    <dbReference type="NCBI Taxonomy" id="176857"/>
    <lineage>
        <taxon>Eukaryota</taxon>
        <taxon>Viridiplantae</taxon>
        <taxon>Streptophyta</taxon>
        <taxon>Embryophyta</taxon>
        <taxon>Tracheophyta</taxon>
        <taxon>Spermatophyta</taxon>
        <taxon>Magnoliopsida</taxon>
        <taxon>eudicotyledons</taxon>
        <taxon>Gunneridae</taxon>
        <taxon>Pentapetalae</taxon>
        <taxon>rosids</taxon>
        <taxon>fabids</taxon>
        <taxon>Fagales</taxon>
        <taxon>Betulaceae</taxon>
        <taxon>Carpinus</taxon>
    </lineage>
</organism>
<feature type="domain" description="Leucine-rich repeat-containing N-terminal plant-type" evidence="12">
    <location>
        <begin position="29"/>
        <end position="63"/>
    </location>
</feature>
<dbReference type="SMART" id="SM00369">
    <property type="entry name" value="LRR_TYP"/>
    <property type="match status" value="3"/>
</dbReference>
<dbReference type="PANTHER" id="PTHR47986">
    <property type="entry name" value="OSJNBA0070M12.3 PROTEIN"/>
    <property type="match status" value="1"/>
</dbReference>
<feature type="chain" id="PRO_5024357434" description="Leucine-rich repeat-containing N-terminal plant-type domain-containing protein" evidence="11">
    <location>
        <begin position="29"/>
        <end position="487"/>
    </location>
</feature>
<evidence type="ECO:0000256" key="1">
    <source>
        <dbReference type="ARBA" id="ARBA00004167"/>
    </source>
</evidence>
<accession>A0A5N6RE52</accession>
<dbReference type="Proteomes" id="UP000327013">
    <property type="component" value="Chromosome 6"/>
</dbReference>
<keyword evidence="14" id="KW-1185">Reference proteome</keyword>